<evidence type="ECO:0000256" key="1">
    <source>
        <dbReference type="ARBA" id="ARBA00004561"/>
    </source>
</evidence>
<protein>
    <recommendedName>
        <fullName evidence="5">Fimbrial-type adhesion domain-containing protein</fullName>
    </recommendedName>
</protein>
<evidence type="ECO:0000313" key="6">
    <source>
        <dbReference type="EMBL" id="AIU73642.1"/>
    </source>
</evidence>
<dbReference type="Proteomes" id="UP000029986">
    <property type="component" value="Chromosome"/>
</dbReference>
<evidence type="ECO:0000313" key="7">
    <source>
        <dbReference type="Proteomes" id="UP000029986"/>
    </source>
</evidence>
<keyword evidence="3" id="KW-0732">Signal</keyword>
<organism evidence="6 7">
    <name type="scientific">Hafnia alvei FB1</name>
    <dbReference type="NCBI Taxonomy" id="1453496"/>
    <lineage>
        <taxon>Bacteria</taxon>
        <taxon>Pseudomonadati</taxon>
        <taxon>Pseudomonadota</taxon>
        <taxon>Gammaproteobacteria</taxon>
        <taxon>Enterobacterales</taxon>
        <taxon>Hafniaceae</taxon>
        <taxon>Hafnia</taxon>
    </lineage>
</organism>
<comment type="subcellular location">
    <subcellularLocation>
        <location evidence="1">Fimbrium</location>
    </subcellularLocation>
</comment>
<dbReference type="InterPro" id="IPR050263">
    <property type="entry name" value="Bact_Fimbrial_Adh_Pro"/>
</dbReference>
<dbReference type="InterPro" id="IPR036937">
    <property type="entry name" value="Adhesion_dom_fimbrial_sf"/>
</dbReference>
<comment type="similarity">
    <text evidence="2">Belongs to the fimbrial protein family.</text>
</comment>
<reference evidence="6 7" key="1">
    <citation type="journal article" date="2014" name="Gut Pathog.">
        <title>Gene clusters of Hafnia alvei strain FB1 important in survival and pathogenesis: a draft genome perspective.</title>
        <authorList>
            <person name="Tan J.Y."/>
            <person name="Yin W.F."/>
            <person name="Chan K.G."/>
        </authorList>
    </citation>
    <scope>NUCLEOTIDE SEQUENCE [LARGE SCALE GENOMIC DNA]</scope>
    <source>
        <strain evidence="6 7">FB1</strain>
    </source>
</reference>
<dbReference type="HOGENOM" id="CLU_753907_0_0_6"/>
<dbReference type="EMBL" id="CP009706">
    <property type="protein sequence ID" value="AIU73642.1"/>
    <property type="molecule type" value="Genomic_DNA"/>
</dbReference>
<evidence type="ECO:0000259" key="5">
    <source>
        <dbReference type="Pfam" id="PF00419"/>
    </source>
</evidence>
<dbReference type="PANTHER" id="PTHR33420:SF12">
    <property type="entry name" value="FIMBRIN-LIKE PROTEIN FIMI-RELATED"/>
    <property type="match status" value="1"/>
</dbReference>
<dbReference type="PATRIC" id="fig|1453496.5.peg.3155"/>
<proteinExistence type="inferred from homology"/>
<keyword evidence="4" id="KW-0281">Fimbrium</keyword>
<dbReference type="Pfam" id="PF00419">
    <property type="entry name" value="Fimbrial"/>
    <property type="match status" value="1"/>
</dbReference>
<evidence type="ECO:0000256" key="3">
    <source>
        <dbReference type="ARBA" id="ARBA00022729"/>
    </source>
</evidence>
<dbReference type="RefSeq" id="WP_025797629.1">
    <property type="nucleotide sequence ID" value="NZ_CP009706.1"/>
</dbReference>
<dbReference type="eggNOG" id="COG3539">
    <property type="taxonomic scope" value="Bacteria"/>
</dbReference>
<dbReference type="KEGG" id="hav:AT03_15420"/>
<dbReference type="PANTHER" id="PTHR33420">
    <property type="entry name" value="FIMBRIAL SUBUNIT ELFA-RELATED"/>
    <property type="match status" value="1"/>
</dbReference>
<dbReference type="GO" id="GO:0009289">
    <property type="term" value="C:pilus"/>
    <property type="evidence" value="ECO:0007669"/>
    <property type="project" value="UniProtKB-SubCell"/>
</dbReference>
<dbReference type="AlphaFoldDB" id="A0A097R4I3"/>
<sequence>MINTTRDLYTMGTLVRWIKFIGAALLILCSFSGWASSSCFLNKNTTYRFPDVDVTETVLNQPGHEIQLGGEMILETNPSELASDCSKAGSNGTNLNWYNRTAVAEVIGTYGDIPVLRTNVQGIGYSVGLRCIARDSDGCDAYQNQTLWVGSSAYWPTKSKWYPYDTSQTMYWRVVFRVFQMGNYEYNGDRLVSNNQDFNTLGAVMQIGYSSQPKANVNIGSVYINVHGTFPTCVTTTSQEGNSIDLGEYTAGELRNNVSPKKVPFHIVFSQCNNAVTITTKLTSNYVTSGTTLLGNKNGDLGAGVEISTSTDKVLLPNNTNSSYSDTNSSKPSSRTTTFYATLKDNGKGTITPGNFETGGTLTFTYE</sequence>
<dbReference type="InterPro" id="IPR000259">
    <property type="entry name" value="Adhesion_dom_fimbrial"/>
</dbReference>
<dbReference type="InterPro" id="IPR008966">
    <property type="entry name" value="Adhesion_dom_sf"/>
</dbReference>
<evidence type="ECO:0000256" key="2">
    <source>
        <dbReference type="ARBA" id="ARBA00006671"/>
    </source>
</evidence>
<dbReference type="Gene3D" id="2.60.40.1090">
    <property type="entry name" value="Fimbrial-type adhesion domain"/>
    <property type="match status" value="1"/>
</dbReference>
<keyword evidence="7" id="KW-1185">Reference proteome</keyword>
<feature type="domain" description="Fimbrial-type adhesion" evidence="5">
    <location>
        <begin position="231"/>
        <end position="366"/>
    </location>
</feature>
<gene>
    <name evidence="6" type="ORF">AT03_15420</name>
</gene>
<evidence type="ECO:0000256" key="4">
    <source>
        <dbReference type="ARBA" id="ARBA00023263"/>
    </source>
</evidence>
<dbReference type="SUPFAM" id="SSF49401">
    <property type="entry name" value="Bacterial adhesins"/>
    <property type="match status" value="1"/>
</dbReference>
<name>A0A097R4I3_HAFAL</name>
<accession>A0A097R4I3</accession>
<dbReference type="GO" id="GO:0043709">
    <property type="term" value="P:cell adhesion involved in single-species biofilm formation"/>
    <property type="evidence" value="ECO:0007669"/>
    <property type="project" value="TreeGrafter"/>
</dbReference>